<dbReference type="PANTHER" id="PTHR31435">
    <property type="entry name" value="PROTEIN NATD1"/>
    <property type="match status" value="1"/>
</dbReference>
<dbReference type="EMBL" id="JAVAIL010000005">
    <property type="protein sequence ID" value="MDP4540627.1"/>
    <property type="molecule type" value="Genomic_DNA"/>
</dbReference>
<dbReference type="CDD" id="cd04301">
    <property type="entry name" value="NAT_SF"/>
    <property type="match status" value="1"/>
</dbReference>
<keyword evidence="3" id="KW-0012">Acyltransferase</keyword>
<dbReference type="PANTHER" id="PTHR31435:SF10">
    <property type="entry name" value="BSR4717 PROTEIN"/>
    <property type="match status" value="1"/>
</dbReference>
<sequence length="98" mass="10514">MADRDVTIERHDNGDSGEYLARVSGSDASGKLTWVKRGGSRVADHTLVPPALRGQGIAMELVEALVADAREQGFKIVPACSYVAAKFDENPGWSDLRG</sequence>
<dbReference type="EC" id="2.3.1.-" evidence="3"/>
<dbReference type="Proteomes" id="UP001235664">
    <property type="component" value="Unassembled WGS sequence"/>
</dbReference>
<dbReference type="Pfam" id="PF14542">
    <property type="entry name" value="Acetyltransf_CG"/>
    <property type="match status" value="1"/>
</dbReference>
<evidence type="ECO:0000313" key="4">
    <source>
        <dbReference type="Proteomes" id="UP001235664"/>
    </source>
</evidence>
<name>A0ABT9HBG8_9SPHN</name>
<dbReference type="InterPro" id="IPR016181">
    <property type="entry name" value="Acyl_CoA_acyltransferase"/>
</dbReference>
<dbReference type="Gene3D" id="3.40.630.30">
    <property type="match status" value="1"/>
</dbReference>
<dbReference type="RefSeq" id="WP_305930631.1">
    <property type="nucleotide sequence ID" value="NZ_JAVAIL010000005.1"/>
</dbReference>
<proteinExistence type="predicted"/>
<gene>
    <name evidence="3" type="ORF">Q9K01_13425</name>
</gene>
<reference evidence="3 4" key="1">
    <citation type="submission" date="2023-08" db="EMBL/GenBank/DDBJ databases">
        <title>genomic of DY56.</title>
        <authorList>
            <person name="Wang Y."/>
        </authorList>
    </citation>
    <scope>NUCLEOTIDE SEQUENCE [LARGE SCALE GENOMIC DNA]</scope>
    <source>
        <strain evidence="3 4">DY56-A-20</strain>
    </source>
</reference>
<evidence type="ECO:0000256" key="1">
    <source>
        <dbReference type="SAM" id="MobiDB-lite"/>
    </source>
</evidence>
<accession>A0ABT9HBG8</accession>
<evidence type="ECO:0000259" key="2">
    <source>
        <dbReference type="PROSITE" id="PS51729"/>
    </source>
</evidence>
<dbReference type="InterPro" id="IPR031165">
    <property type="entry name" value="GNAT_YJDJ"/>
</dbReference>
<keyword evidence="3" id="KW-0808">Transferase</keyword>
<comment type="caution">
    <text evidence="3">The sequence shown here is derived from an EMBL/GenBank/DDBJ whole genome shotgun (WGS) entry which is preliminary data.</text>
</comment>
<protein>
    <submittedName>
        <fullName evidence="3">GNAT family N-acetyltransferase</fullName>
        <ecNumber evidence="3">2.3.1.-</ecNumber>
    </submittedName>
</protein>
<dbReference type="PROSITE" id="PS51729">
    <property type="entry name" value="GNAT_YJDJ"/>
    <property type="match status" value="1"/>
</dbReference>
<feature type="compositionally biased region" description="Basic and acidic residues" evidence="1">
    <location>
        <begin position="1"/>
        <end position="14"/>
    </location>
</feature>
<keyword evidence="4" id="KW-1185">Reference proteome</keyword>
<evidence type="ECO:0000313" key="3">
    <source>
        <dbReference type="EMBL" id="MDP4540627.1"/>
    </source>
</evidence>
<feature type="domain" description="N-acetyltransferase" evidence="2">
    <location>
        <begin position="11"/>
        <end position="98"/>
    </location>
</feature>
<dbReference type="SUPFAM" id="SSF55729">
    <property type="entry name" value="Acyl-CoA N-acyltransferases (Nat)"/>
    <property type="match status" value="1"/>
</dbReference>
<feature type="region of interest" description="Disordered" evidence="1">
    <location>
        <begin position="1"/>
        <end position="22"/>
    </location>
</feature>
<organism evidence="3 4">
    <name type="scientific">Qipengyuania benthica</name>
    <dbReference type="NCBI Taxonomy" id="3067651"/>
    <lineage>
        <taxon>Bacteria</taxon>
        <taxon>Pseudomonadati</taxon>
        <taxon>Pseudomonadota</taxon>
        <taxon>Alphaproteobacteria</taxon>
        <taxon>Sphingomonadales</taxon>
        <taxon>Erythrobacteraceae</taxon>
        <taxon>Qipengyuania</taxon>
    </lineage>
</organism>
<dbReference type="GO" id="GO:0016746">
    <property type="term" value="F:acyltransferase activity"/>
    <property type="evidence" value="ECO:0007669"/>
    <property type="project" value="UniProtKB-KW"/>
</dbReference>
<dbReference type="InterPro" id="IPR045057">
    <property type="entry name" value="Gcn5-rel_NAT"/>
</dbReference>